<dbReference type="EMBL" id="CP034587">
    <property type="protein sequence ID" value="AZQ72253.1"/>
    <property type="molecule type" value="Genomic_DNA"/>
</dbReference>
<evidence type="ECO:0000313" key="2">
    <source>
        <dbReference type="EMBL" id="AZQ72253.1"/>
    </source>
</evidence>
<reference evidence="2 3" key="1">
    <citation type="submission" date="2018-12" db="EMBL/GenBank/DDBJ databases">
        <title>The whole draft genome of Streptomyce luteoverticillatus CGMCC 15060.</title>
        <authorList>
            <person name="Feng Z."/>
            <person name="Chen G."/>
            <person name="Zhang J."/>
            <person name="Zhu H."/>
            <person name="Yu X."/>
            <person name="Zhang W."/>
            <person name="Zhang X."/>
        </authorList>
    </citation>
    <scope>NUCLEOTIDE SEQUENCE [LARGE SCALE GENOMIC DNA]</scope>
    <source>
        <strain evidence="2 3">CGMCC 15060</strain>
    </source>
</reference>
<gene>
    <name evidence="2" type="ORF">EKH77_14420</name>
</gene>
<keyword evidence="3" id="KW-1185">Reference proteome</keyword>
<dbReference type="PRINTS" id="PR00313">
    <property type="entry name" value="CABNDNGRPT"/>
</dbReference>
<organism evidence="2 3">
    <name type="scientific">Streptomyces luteoverticillatus</name>
    <name type="common">Streptoverticillium luteoverticillatus</name>
    <dbReference type="NCBI Taxonomy" id="66425"/>
    <lineage>
        <taxon>Bacteria</taxon>
        <taxon>Bacillati</taxon>
        <taxon>Actinomycetota</taxon>
        <taxon>Actinomycetes</taxon>
        <taxon>Kitasatosporales</taxon>
        <taxon>Streptomycetaceae</taxon>
        <taxon>Streptomyces</taxon>
    </lineage>
</organism>
<keyword evidence="1" id="KW-0732">Signal</keyword>
<name>A0A3Q9FWD5_STRLT</name>
<evidence type="ECO:0000256" key="1">
    <source>
        <dbReference type="SAM" id="SignalP"/>
    </source>
</evidence>
<dbReference type="AlphaFoldDB" id="A0A3Q9FWD5"/>
<evidence type="ECO:0000313" key="3">
    <source>
        <dbReference type="Proteomes" id="UP000267900"/>
    </source>
</evidence>
<dbReference type="SUPFAM" id="SSF51120">
    <property type="entry name" value="beta-Roll"/>
    <property type="match status" value="1"/>
</dbReference>
<protein>
    <submittedName>
        <fullName evidence="2">Uncharacterized protein</fullName>
    </submittedName>
</protein>
<accession>A0A3Q9FWD5</accession>
<dbReference type="Proteomes" id="UP000267900">
    <property type="component" value="Chromosome"/>
</dbReference>
<feature type="chain" id="PRO_5018525026" evidence="1">
    <location>
        <begin position="29"/>
        <end position="229"/>
    </location>
</feature>
<dbReference type="Gene3D" id="2.160.20.160">
    <property type="match status" value="1"/>
</dbReference>
<dbReference type="RefSeq" id="WP_126914782.1">
    <property type="nucleotide sequence ID" value="NZ_CP034587.1"/>
</dbReference>
<proteinExistence type="predicted"/>
<feature type="signal peptide" evidence="1">
    <location>
        <begin position="1"/>
        <end position="28"/>
    </location>
</feature>
<dbReference type="InterPro" id="IPR011049">
    <property type="entry name" value="Serralysin-like_metalloprot_C"/>
</dbReference>
<dbReference type="PROSITE" id="PS51257">
    <property type="entry name" value="PROKAR_LIPOPROTEIN"/>
    <property type="match status" value="1"/>
</dbReference>
<sequence length="229" mass="22842">MNLTRFARLAPAVFLLPVAFLATPAAHAATSCTVNGAPVPGPDITGTDGDDVIVCGGLDAGATVDARGGADTITLTGDVSGSVLGGDGDDHIVLAEGARLTERGVIDGQAGKDEIDLRGAVLGTVRGGQDDDLILLFKTATTGEAGVIRGARGADVILADGAVTIRGLVEGVGENDFIDINGTVAPTGRVHGDDGDDVLHVHVNQGEVDGGDGTDVCTVDSGNQPLNCP</sequence>